<keyword evidence="4" id="KW-1185">Reference proteome</keyword>
<protein>
    <recommendedName>
        <fullName evidence="2">TauD/TfdA-like domain-containing protein</fullName>
    </recommendedName>
</protein>
<dbReference type="Gene3D" id="3.60.130.10">
    <property type="entry name" value="Clavaminate synthase-like"/>
    <property type="match status" value="1"/>
</dbReference>
<dbReference type="GeneID" id="62202539"/>
<organism evidence="3 4">
    <name type="scientific">Alternaria burnsii</name>
    <dbReference type="NCBI Taxonomy" id="1187904"/>
    <lineage>
        <taxon>Eukaryota</taxon>
        <taxon>Fungi</taxon>
        <taxon>Dikarya</taxon>
        <taxon>Ascomycota</taxon>
        <taxon>Pezizomycotina</taxon>
        <taxon>Dothideomycetes</taxon>
        <taxon>Pleosporomycetidae</taxon>
        <taxon>Pleosporales</taxon>
        <taxon>Pleosporineae</taxon>
        <taxon>Pleosporaceae</taxon>
        <taxon>Alternaria</taxon>
        <taxon>Alternaria sect. Alternaria</taxon>
    </lineage>
</organism>
<keyword evidence="1" id="KW-0560">Oxidoreductase</keyword>
<dbReference type="Pfam" id="PF02668">
    <property type="entry name" value="TauD"/>
    <property type="match status" value="1"/>
</dbReference>
<dbReference type="InterPro" id="IPR050411">
    <property type="entry name" value="AlphaKG_dependent_hydroxylases"/>
</dbReference>
<dbReference type="AlphaFoldDB" id="A0A8H7EG70"/>
<proteinExistence type="predicted"/>
<dbReference type="PANTHER" id="PTHR10696:SF54">
    <property type="entry name" value="FAMILY OXIDOREDUCTASE, PUTATIVE (AFU_ORTHOLOGUE AFUA_4G13850)-RELATED"/>
    <property type="match status" value="1"/>
</dbReference>
<comment type="caution">
    <text evidence="3">The sequence shown here is derived from an EMBL/GenBank/DDBJ whole genome shotgun (WGS) entry which is preliminary data.</text>
</comment>
<dbReference type="EMBL" id="JAAABM010000005">
    <property type="protein sequence ID" value="KAF7677455.1"/>
    <property type="molecule type" value="Genomic_DNA"/>
</dbReference>
<dbReference type="OrthoDB" id="272271at2759"/>
<evidence type="ECO:0000313" key="3">
    <source>
        <dbReference type="EMBL" id="KAF7677455.1"/>
    </source>
</evidence>
<dbReference type="PANTHER" id="PTHR10696">
    <property type="entry name" value="GAMMA-BUTYROBETAINE HYDROXYLASE-RELATED"/>
    <property type="match status" value="1"/>
</dbReference>
<dbReference type="InterPro" id="IPR003819">
    <property type="entry name" value="TauD/TfdA-like"/>
</dbReference>
<dbReference type="InterPro" id="IPR042098">
    <property type="entry name" value="TauD-like_sf"/>
</dbReference>
<feature type="domain" description="TauD/TfdA-like" evidence="2">
    <location>
        <begin position="68"/>
        <end position="318"/>
    </location>
</feature>
<sequence>MGDTSNESAPSVLPNGFPPRLEGAMTWEGKDFGANPELYVLQLNIDEISQVDQAVRTFKETGLARGHISKNTFKLPQALSEKLQNISINVYNGTGFTVLRGIEPERYTEEENLLMFLGLSSHVAPERTSKLDHIYDVTKAKGLRGNILPPALPGPLGFHCDVDGGDIVAMFAQNVAESGGMQLVTSFWKMYNELASTSPDVIRQLSDPLPWEQKDGETGEPFVGYRSVIACPEGMAQVAFVRSILLGSDFVPRSSDTPRLSDEQKSAVDLMCEAASRHAVKLEQKRGDILFLNNLAILHAREAYEDSESKSRHVLRLYIRDPVQTWPTLEAPAGREKICARYGVEPEGQVYLTRSELQKEGFFSPQCHHD</sequence>
<reference evidence="3" key="2">
    <citation type="submission" date="2020-08" db="EMBL/GenBank/DDBJ databases">
        <title>Draft Genome Sequence of Cumin Blight Pathogen Alternaria burnsii.</title>
        <authorList>
            <person name="Feng Z."/>
        </authorList>
    </citation>
    <scope>NUCLEOTIDE SEQUENCE</scope>
    <source>
        <strain evidence="3">CBS107.38</strain>
    </source>
</reference>
<name>A0A8H7EG70_9PLEO</name>
<accession>A0A8H7EG70</accession>
<evidence type="ECO:0000256" key="1">
    <source>
        <dbReference type="ARBA" id="ARBA00023002"/>
    </source>
</evidence>
<evidence type="ECO:0000259" key="2">
    <source>
        <dbReference type="Pfam" id="PF02668"/>
    </source>
</evidence>
<gene>
    <name evidence="3" type="ORF">GT037_004314</name>
</gene>
<evidence type="ECO:0000313" key="4">
    <source>
        <dbReference type="Proteomes" id="UP000596902"/>
    </source>
</evidence>
<dbReference type="SUPFAM" id="SSF51197">
    <property type="entry name" value="Clavaminate synthase-like"/>
    <property type="match status" value="1"/>
</dbReference>
<dbReference type="RefSeq" id="XP_038787633.1">
    <property type="nucleotide sequence ID" value="XM_038929361.1"/>
</dbReference>
<dbReference type="Proteomes" id="UP000596902">
    <property type="component" value="Unassembled WGS sequence"/>
</dbReference>
<dbReference type="GO" id="GO:0016491">
    <property type="term" value="F:oxidoreductase activity"/>
    <property type="evidence" value="ECO:0007669"/>
    <property type="project" value="UniProtKB-KW"/>
</dbReference>
<reference evidence="3" key="1">
    <citation type="submission" date="2020-01" db="EMBL/GenBank/DDBJ databases">
        <authorList>
            <person name="Feng Z.H.Z."/>
        </authorList>
    </citation>
    <scope>NUCLEOTIDE SEQUENCE</scope>
    <source>
        <strain evidence="3">CBS107.38</strain>
    </source>
</reference>